<name>A0AAV2CKD1_9ROSI</name>
<dbReference type="PANTHER" id="PTHR47074">
    <property type="entry name" value="BNAC02G40300D PROTEIN"/>
    <property type="match status" value="1"/>
</dbReference>
<accession>A0AAV2CKD1</accession>
<dbReference type="InterPro" id="IPR012337">
    <property type="entry name" value="RNaseH-like_sf"/>
</dbReference>
<dbReference type="GO" id="GO:0004523">
    <property type="term" value="F:RNA-DNA hybrid ribonuclease activity"/>
    <property type="evidence" value="ECO:0007669"/>
    <property type="project" value="InterPro"/>
</dbReference>
<evidence type="ECO:0000313" key="2">
    <source>
        <dbReference type="EMBL" id="CAL1356865.1"/>
    </source>
</evidence>
<dbReference type="PANTHER" id="PTHR47074:SF11">
    <property type="entry name" value="REVERSE TRANSCRIPTASE-LIKE PROTEIN"/>
    <property type="match status" value="1"/>
</dbReference>
<evidence type="ECO:0000259" key="1">
    <source>
        <dbReference type="Pfam" id="PF13456"/>
    </source>
</evidence>
<dbReference type="Pfam" id="PF13456">
    <property type="entry name" value="RVT_3"/>
    <property type="match status" value="1"/>
</dbReference>
<reference evidence="2 3" key="1">
    <citation type="submission" date="2024-04" db="EMBL/GenBank/DDBJ databases">
        <authorList>
            <person name="Fracassetti M."/>
        </authorList>
    </citation>
    <scope>NUCLEOTIDE SEQUENCE [LARGE SCALE GENOMIC DNA]</scope>
</reference>
<dbReference type="Gene3D" id="3.30.420.10">
    <property type="entry name" value="Ribonuclease H-like superfamily/Ribonuclease H"/>
    <property type="match status" value="1"/>
</dbReference>
<dbReference type="AlphaFoldDB" id="A0AAV2CKD1"/>
<sequence>MKINFDAAVRDSGCSSVLVVRGTNGHVALAVGFQQLAIADPYPTELLAARDAVSLLVSKSLPRVVIEGDSEVVIRQLRQGVSSDSLGGPMLWDCFLLLSSVSVSLEFRAVPRIANRVVHRVARKALLLSPLELCSFDFVGWLH</sequence>
<gene>
    <name evidence="2" type="ORF">LTRI10_LOCUS4535</name>
</gene>
<organism evidence="2 3">
    <name type="scientific">Linum trigynum</name>
    <dbReference type="NCBI Taxonomy" id="586398"/>
    <lineage>
        <taxon>Eukaryota</taxon>
        <taxon>Viridiplantae</taxon>
        <taxon>Streptophyta</taxon>
        <taxon>Embryophyta</taxon>
        <taxon>Tracheophyta</taxon>
        <taxon>Spermatophyta</taxon>
        <taxon>Magnoliopsida</taxon>
        <taxon>eudicotyledons</taxon>
        <taxon>Gunneridae</taxon>
        <taxon>Pentapetalae</taxon>
        <taxon>rosids</taxon>
        <taxon>fabids</taxon>
        <taxon>Malpighiales</taxon>
        <taxon>Linaceae</taxon>
        <taxon>Linum</taxon>
    </lineage>
</organism>
<dbReference type="InterPro" id="IPR044730">
    <property type="entry name" value="RNase_H-like_dom_plant"/>
</dbReference>
<dbReference type="InterPro" id="IPR052929">
    <property type="entry name" value="RNase_H-like_EbsB-rel"/>
</dbReference>
<dbReference type="GO" id="GO:0003676">
    <property type="term" value="F:nucleic acid binding"/>
    <property type="evidence" value="ECO:0007669"/>
    <property type="project" value="InterPro"/>
</dbReference>
<evidence type="ECO:0000313" key="3">
    <source>
        <dbReference type="Proteomes" id="UP001497516"/>
    </source>
</evidence>
<dbReference type="EMBL" id="OZ034813">
    <property type="protein sequence ID" value="CAL1356865.1"/>
    <property type="molecule type" value="Genomic_DNA"/>
</dbReference>
<dbReference type="InterPro" id="IPR002156">
    <property type="entry name" value="RNaseH_domain"/>
</dbReference>
<dbReference type="SUPFAM" id="SSF53098">
    <property type="entry name" value="Ribonuclease H-like"/>
    <property type="match status" value="1"/>
</dbReference>
<dbReference type="InterPro" id="IPR036397">
    <property type="entry name" value="RNaseH_sf"/>
</dbReference>
<dbReference type="Proteomes" id="UP001497516">
    <property type="component" value="Chromosome 1"/>
</dbReference>
<feature type="domain" description="RNase H type-1" evidence="1">
    <location>
        <begin position="4"/>
        <end position="125"/>
    </location>
</feature>
<protein>
    <recommendedName>
        <fullName evidence="1">RNase H type-1 domain-containing protein</fullName>
    </recommendedName>
</protein>
<proteinExistence type="predicted"/>
<dbReference type="CDD" id="cd06222">
    <property type="entry name" value="RNase_H_like"/>
    <property type="match status" value="1"/>
</dbReference>
<keyword evidence="3" id="KW-1185">Reference proteome</keyword>